<dbReference type="InterPro" id="IPR024688">
    <property type="entry name" value="Mac_dom"/>
</dbReference>
<dbReference type="AlphaFoldDB" id="A0A3E3E4H7"/>
<keyword evidence="3" id="KW-0677">Repeat</keyword>
<dbReference type="PANTHER" id="PTHR43017:SF1">
    <property type="entry name" value="ACETYLTRANSFERASE YJL218W-RELATED"/>
    <property type="match status" value="1"/>
</dbReference>
<evidence type="ECO:0000256" key="2">
    <source>
        <dbReference type="ARBA" id="ARBA00022679"/>
    </source>
</evidence>
<dbReference type="RefSeq" id="WP_117582693.1">
    <property type="nucleotide sequence ID" value="NZ_QUSL01000070.1"/>
</dbReference>
<dbReference type="InterPro" id="IPR018357">
    <property type="entry name" value="Hexapep_transf_CS"/>
</dbReference>
<dbReference type="NCBIfam" id="TIGR00099">
    <property type="entry name" value="Cof-subfamily"/>
    <property type="match status" value="1"/>
</dbReference>
<dbReference type="SFLD" id="SFLDS00003">
    <property type="entry name" value="Haloacid_Dehalogenase"/>
    <property type="match status" value="1"/>
</dbReference>
<proteinExistence type="inferred from homology"/>
<dbReference type="CDD" id="cd07518">
    <property type="entry name" value="HAD_YbiV-Like"/>
    <property type="match status" value="1"/>
</dbReference>
<comment type="caution">
    <text evidence="6">The sequence shown here is derived from an EMBL/GenBank/DDBJ whole genome shotgun (WGS) entry which is preliminary data.</text>
</comment>
<dbReference type="GO" id="GO:0008870">
    <property type="term" value="F:galactoside O-acetyltransferase activity"/>
    <property type="evidence" value="ECO:0007669"/>
    <property type="project" value="TreeGrafter"/>
</dbReference>
<dbReference type="SMART" id="SM01266">
    <property type="entry name" value="Mac"/>
    <property type="match status" value="1"/>
</dbReference>
<dbReference type="SFLD" id="SFLDG01144">
    <property type="entry name" value="C2.B.4:_PGP_Like"/>
    <property type="match status" value="1"/>
</dbReference>
<dbReference type="PROSITE" id="PS01229">
    <property type="entry name" value="COF_2"/>
    <property type="match status" value="1"/>
</dbReference>
<evidence type="ECO:0000256" key="4">
    <source>
        <dbReference type="ARBA" id="ARBA00023315"/>
    </source>
</evidence>
<evidence type="ECO:0000259" key="5">
    <source>
        <dbReference type="SMART" id="SM01266"/>
    </source>
</evidence>
<dbReference type="PROSITE" id="PS00101">
    <property type="entry name" value="HEXAPEP_TRANSFERASES"/>
    <property type="match status" value="1"/>
</dbReference>
<gene>
    <name evidence="6" type="ORF">DXB93_18705</name>
</gene>
<comment type="similarity">
    <text evidence="1">Belongs to the transferase hexapeptide repeat family.</text>
</comment>
<evidence type="ECO:0000256" key="1">
    <source>
        <dbReference type="ARBA" id="ARBA00007274"/>
    </source>
</evidence>
<dbReference type="Gene3D" id="3.40.50.1000">
    <property type="entry name" value="HAD superfamily/HAD-like"/>
    <property type="match status" value="1"/>
</dbReference>
<evidence type="ECO:0000256" key="3">
    <source>
        <dbReference type="ARBA" id="ARBA00022737"/>
    </source>
</evidence>
<organism evidence="6 7">
    <name type="scientific">Thomasclavelia ramosa</name>
    <dbReference type="NCBI Taxonomy" id="1547"/>
    <lineage>
        <taxon>Bacteria</taxon>
        <taxon>Bacillati</taxon>
        <taxon>Bacillota</taxon>
        <taxon>Erysipelotrichia</taxon>
        <taxon>Erysipelotrichales</taxon>
        <taxon>Coprobacillaceae</taxon>
        <taxon>Thomasclavelia</taxon>
    </lineage>
</organism>
<dbReference type="InterPro" id="IPR039369">
    <property type="entry name" value="LacA-like"/>
</dbReference>
<keyword evidence="6" id="KW-0378">Hydrolase</keyword>
<dbReference type="InterPro" id="IPR011004">
    <property type="entry name" value="Trimer_LpxA-like_sf"/>
</dbReference>
<keyword evidence="4" id="KW-0012">Acyltransferase</keyword>
<dbReference type="NCBIfam" id="TIGR01484">
    <property type="entry name" value="HAD-SF-IIB"/>
    <property type="match status" value="1"/>
</dbReference>
<reference evidence="6 7" key="1">
    <citation type="submission" date="2018-08" db="EMBL/GenBank/DDBJ databases">
        <title>A genome reference for cultivated species of the human gut microbiota.</title>
        <authorList>
            <person name="Zou Y."/>
            <person name="Xue W."/>
            <person name="Luo G."/>
        </authorList>
    </citation>
    <scope>NUCLEOTIDE SEQUENCE [LARGE SCALE GENOMIC DNA]</scope>
    <source>
        <strain evidence="6 7">OM06-4</strain>
    </source>
</reference>
<dbReference type="SUPFAM" id="SSF51161">
    <property type="entry name" value="Trimeric LpxA-like enzymes"/>
    <property type="match status" value="1"/>
</dbReference>
<dbReference type="SFLD" id="SFLDG01140">
    <property type="entry name" value="C2.B:_Phosphomannomutase_and_P"/>
    <property type="match status" value="1"/>
</dbReference>
<dbReference type="Pfam" id="PF00132">
    <property type="entry name" value="Hexapep"/>
    <property type="match status" value="1"/>
</dbReference>
<dbReference type="Gene3D" id="3.30.1240.10">
    <property type="match status" value="1"/>
</dbReference>
<dbReference type="InterPro" id="IPR006379">
    <property type="entry name" value="HAD-SF_hydro_IIB"/>
</dbReference>
<dbReference type="InterPro" id="IPR036412">
    <property type="entry name" value="HAD-like_sf"/>
</dbReference>
<keyword evidence="2" id="KW-0808">Transferase</keyword>
<dbReference type="SUPFAM" id="SSF56784">
    <property type="entry name" value="HAD-like"/>
    <property type="match status" value="1"/>
</dbReference>
<feature type="domain" description="Maltose/galactoside acetyltransferase" evidence="5">
    <location>
        <begin position="269"/>
        <end position="324"/>
    </location>
</feature>
<dbReference type="FunFam" id="2.160.10.10:FF:000025">
    <property type="entry name" value="Hexapeptide-repeat containing-acetyltransferase"/>
    <property type="match status" value="1"/>
</dbReference>
<dbReference type="Pfam" id="PF12464">
    <property type="entry name" value="Mac"/>
    <property type="match status" value="1"/>
</dbReference>
<evidence type="ECO:0000313" key="7">
    <source>
        <dbReference type="Proteomes" id="UP000261032"/>
    </source>
</evidence>
<dbReference type="CDD" id="cd03357">
    <property type="entry name" value="LbH_MAT_GAT"/>
    <property type="match status" value="1"/>
</dbReference>
<dbReference type="InterPro" id="IPR023214">
    <property type="entry name" value="HAD_sf"/>
</dbReference>
<sequence>MIKLVAVDMDGTFLDDQMHYNRTIFRKIYNYFKENDIYFVVASGNQYYQLKSFFDDYQDEITYISENGAYIIENKKEIFHCEINKQDIYTITKKLQEDSRIQICLCGIKSAYLLNASNEFYNVYSKYYHRLEMIESLDEINDTIVKFALFVPAEDSKNILNRLTDDIGNIIKPVSSGHQSIDLIDPRYNKGTALELLCKRYNLSLEECAVFGDSPNDLEMLKKAKYSFVMENANQSIKNIAYKIIPSNNHYGVLKTLLDLFNVSNITEREKALLGMWYDANNDQKVLTDRLNTHHLCFKYNHTDPLDQDIRQKILNELFQNENSNLEIISPFFCDCGNLITFGHNVFINSNAYFMNGAKINIGSNVYIGPSVGLYTAIHPLDYKRRNQGLEKAMPIEIGDNTWLGGNVVVLPGVKIGHGSVIGAGSVVTKDIPPNVLAFGNPCRVVKAIDQS</sequence>
<dbReference type="PANTHER" id="PTHR43017">
    <property type="entry name" value="GALACTOSIDE O-ACETYLTRANSFERASE"/>
    <property type="match status" value="1"/>
</dbReference>
<accession>A0A3E3E4H7</accession>
<evidence type="ECO:0000313" key="6">
    <source>
        <dbReference type="EMBL" id="RGD76515.1"/>
    </source>
</evidence>
<name>A0A3E3E4H7_9FIRM</name>
<dbReference type="Gene3D" id="2.160.10.10">
    <property type="entry name" value="Hexapeptide repeat proteins"/>
    <property type="match status" value="1"/>
</dbReference>
<dbReference type="InterPro" id="IPR001451">
    <property type="entry name" value="Hexapep"/>
</dbReference>
<protein>
    <submittedName>
        <fullName evidence="6">Cof-type HAD-IIB family hydrolase</fullName>
    </submittedName>
</protein>
<dbReference type="Pfam" id="PF08282">
    <property type="entry name" value="Hydrolase_3"/>
    <property type="match status" value="1"/>
</dbReference>
<dbReference type="InterPro" id="IPR000150">
    <property type="entry name" value="Cof"/>
</dbReference>
<dbReference type="EMBL" id="QUSL01000070">
    <property type="protein sequence ID" value="RGD76515.1"/>
    <property type="molecule type" value="Genomic_DNA"/>
</dbReference>
<dbReference type="GO" id="GO:0016791">
    <property type="term" value="F:phosphatase activity"/>
    <property type="evidence" value="ECO:0007669"/>
    <property type="project" value="UniProtKB-ARBA"/>
</dbReference>
<dbReference type="Proteomes" id="UP000261032">
    <property type="component" value="Unassembled WGS sequence"/>
</dbReference>